<name>A0A6C0CDF1_9ZZZZ</name>
<evidence type="ECO:0000313" key="1">
    <source>
        <dbReference type="EMBL" id="QHT02598.1"/>
    </source>
</evidence>
<reference evidence="1" key="1">
    <citation type="journal article" date="2020" name="Nature">
        <title>Giant virus diversity and host interactions through global metagenomics.</title>
        <authorList>
            <person name="Schulz F."/>
            <person name="Roux S."/>
            <person name="Paez-Espino D."/>
            <person name="Jungbluth S."/>
            <person name="Walsh D.A."/>
            <person name="Denef V.J."/>
            <person name="McMahon K.D."/>
            <person name="Konstantinidis K.T."/>
            <person name="Eloe-Fadrosh E.A."/>
            <person name="Kyrpides N.C."/>
            <person name="Woyke T."/>
        </authorList>
    </citation>
    <scope>NUCLEOTIDE SEQUENCE</scope>
    <source>
        <strain evidence="1">GVMAG-M-3300020595-32</strain>
    </source>
</reference>
<protein>
    <submittedName>
        <fullName evidence="1">Uncharacterized protein</fullName>
    </submittedName>
</protein>
<proteinExistence type="predicted"/>
<dbReference type="AlphaFoldDB" id="A0A6C0CDF1"/>
<organism evidence="1">
    <name type="scientific">viral metagenome</name>
    <dbReference type="NCBI Taxonomy" id="1070528"/>
    <lineage>
        <taxon>unclassified sequences</taxon>
        <taxon>metagenomes</taxon>
        <taxon>organismal metagenomes</taxon>
    </lineage>
</organism>
<dbReference type="EMBL" id="MN739396">
    <property type="protein sequence ID" value="QHT02598.1"/>
    <property type="molecule type" value="Genomic_DNA"/>
</dbReference>
<sequence>MNSENIINIKNLDNCIHTIENTKCCKKSFTCYGGYCKKHKDEFLLKEGFINLDNFTGDIKDYKLYDLKKYCNIKISKSPSKFKKCDYFKKIVEYQSKHIYLLSNINSVLKIQSNIRRFNINKNIRLRGLAYLNRKICNNDEDFYTYESIQDIENKYFFSYKDNQNNFWGFDIRSLKKLLEMNYGNPYTTEAIPESVKNQVNILINHLNQNNVVTVIENTIVSDRKALVKQKFVDIFAQMEYVGYSCDVSWILELNNHRLKRLYRELEDIWNYRANLSEVTKRAIVPPNGRLCSTPIPDYNHCNVKVELQEMLANELLKICGATDPGNMNLGFMYFIIALSYVSRPCFMIHNWVQSVF</sequence>
<accession>A0A6C0CDF1</accession>